<dbReference type="InterPro" id="IPR050272">
    <property type="entry name" value="Isochorismatase-like_hydrls"/>
</dbReference>
<dbReference type="SUPFAM" id="SSF52499">
    <property type="entry name" value="Isochorismatase-like hydrolases"/>
    <property type="match status" value="1"/>
</dbReference>
<dbReference type="PANTHER" id="PTHR43540:SF14">
    <property type="entry name" value="ISOCHORISMATASE"/>
    <property type="match status" value="1"/>
</dbReference>
<evidence type="ECO:0000256" key="1">
    <source>
        <dbReference type="ARBA" id="ARBA00006336"/>
    </source>
</evidence>
<keyword evidence="5" id="KW-1185">Reference proteome</keyword>
<dbReference type="GeneID" id="78522983"/>
<evidence type="ECO:0000313" key="5">
    <source>
        <dbReference type="Proteomes" id="UP000324497"/>
    </source>
</evidence>
<gene>
    <name evidence="4" type="ORF">BSQ50_10160</name>
</gene>
<sequence>MINNQTALLVIDVQNGLAQAADFNSLIAKINQRIKSYREKDQPIIFMQHTDAELPYGSPAWMLAAELAVQNEDQIFLKYHSDSFFETGLQNYLTNRQINQLEICGLQTEYCVDTAIRVGHHLGFKIKVLSGLHTTFDTPLLSAAVAIKYHEDIWNNSFAKVVQR</sequence>
<evidence type="ECO:0000313" key="4">
    <source>
        <dbReference type="EMBL" id="AUJ32868.1"/>
    </source>
</evidence>
<evidence type="ECO:0000256" key="2">
    <source>
        <dbReference type="ARBA" id="ARBA00022801"/>
    </source>
</evidence>
<dbReference type="PANTHER" id="PTHR43540">
    <property type="entry name" value="PEROXYUREIDOACRYLATE/UREIDOACRYLATE AMIDOHYDROLASE-RELATED"/>
    <property type="match status" value="1"/>
</dbReference>
<comment type="similarity">
    <text evidence="1">Belongs to the isochorismatase family.</text>
</comment>
<organism evidence="4 5">
    <name type="scientific">Liquorilactobacillus nagelii</name>
    <dbReference type="NCBI Taxonomy" id="82688"/>
    <lineage>
        <taxon>Bacteria</taxon>
        <taxon>Bacillati</taxon>
        <taxon>Bacillota</taxon>
        <taxon>Bacilli</taxon>
        <taxon>Lactobacillales</taxon>
        <taxon>Lactobacillaceae</taxon>
        <taxon>Liquorilactobacillus</taxon>
    </lineage>
</organism>
<reference evidence="4 5" key="1">
    <citation type="submission" date="2016-11" db="EMBL/GenBank/DDBJ databases">
        <title>Interaction between Lactobacillus species and yeast in water kefir.</title>
        <authorList>
            <person name="Behr J."/>
            <person name="Xu D."/>
            <person name="Vogel R.F."/>
        </authorList>
    </citation>
    <scope>NUCLEOTIDE SEQUENCE [LARGE SCALE GENOMIC DNA]</scope>
    <source>
        <strain evidence="4 5">TMW 1.1827</strain>
    </source>
</reference>
<proteinExistence type="inferred from homology"/>
<accession>A0A3Q8CMX1</accession>
<dbReference type="RefSeq" id="WP_057885223.1">
    <property type="nucleotide sequence ID" value="NZ_CP018180.1"/>
</dbReference>
<dbReference type="Gene3D" id="3.40.50.850">
    <property type="entry name" value="Isochorismatase-like"/>
    <property type="match status" value="1"/>
</dbReference>
<name>A0A3Q8CMX1_9LACO</name>
<dbReference type="InterPro" id="IPR036380">
    <property type="entry name" value="Isochorismatase-like_sf"/>
</dbReference>
<dbReference type="Pfam" id="PF00857">
    <property type="entry name" value="Isochorismatase"/>
    <property type="match status" value="1"/>
</dbReference>
<feature type="domain" description="Isochorismatase-like" evidence="3">
    <location>
        <begin position="6"/>
        <end position="138"/>
    </location>
</feature>
<dbReference type="KEGG" id="lng:BSQ50_10160"/>
<dbReference type="Proteomes" id="UP000324497">
    <property type="component" value="Chromosome"/>
</dbReference>
<dbReference type="AlphaFoldDB" id="A0A3Q8CMX1"/>
<evidence type="ECO:0000259" key="3">
    <source>
        <dbReference type="Pfam" id="PF00857"/>
    </source>
</evidence>
<dbReference type="EMBL" id="CP018180">
    <property type="protein sequence ID" value="AUJ32868.1"/>
    <property type="molecule type" value="Genomic_DNA"/>
</dbReference>
<dbReference type="InterPro" id="IPR000868">
    <property type="entry name" value="Isochorismatase-like_dom"/>
</dbReference>
<dbReference type="CDD" id="cd01014">
    <property type="entry name" value="nicotinamidase_related"/>
    <property type="match status" value="1"/>
</dbReference>
<dbReference type="GO" id="GO:0016787">
    <property type="term" value="F:hydrolase activity"/>
    <property type="evidence" value="ECO:0007669"/>
    <property type="project" value="UniProtKB-KW"/>
</dbReference>
<protein>
    <submittedName>
        <fullName evidence="4">Amidase</fullName>
    </submittedName>
</protein>
<keyword evidence="2" id="KW-0378">Hydrolase</keyword>